<dbReference type="PROSITE" id="PS50878">
    <property type="entry name" value="RT_POL"/>
    <property type="match status" value="1"/>
</dbReference>
<dbReference type="InterPro" id="IPR001584">
    <property type="entry name" value="Integrase_cat-core"/>
</dbReference>
<dbReference type="FunFam" id="3.10.20.370:FF:000001">
    <property type="entry name" value="Retrovirus-related Pol polyprotein from transposon 17.6-like protein"/>
    <property type="match status" value="1"/>
</dbReference>
<dbReference type="SUPFAM" id="SSF56672">
    <property type="entry name" value="DNA/RNA polymerases"/>
    <property type="match status" value="1"/>
</dbReference>
<dbReference type="EMBL" id="VSWD01000012">
    <property type="protein sequence ID" value="KAK3085317.1"/>
    <property type="molecule type" value="Genomic_DNA"/>
</dbReference>
<comment type="caution">
    <text evidence="9">The sequence shown here is derived from an EMBL/GenBank/DDBJ whole genome shotgun (WGS) entry which is preliminary data.</text>
</comment>
<proteinExistence type="predicted"/>
<feature type="domain" description="Integrase catalytic" evidence="8">
    <location>
        <begin position="518"/>
        <end position="689"/>
    </location>
</feature>
<dbReference type="AlphaFoldDB" id="A0AA89BN89"/>
<evidence type="ECO:0000313" key="9">
    <source>
        <dbReference type="EMBL" id="KAK3085317.1"/>
    </source>
</evidence>
<dbReference type="PANTHER" id="PTHR37984:SF5">
    <property type="entry name" value="PROTEIN NYNRIN-LIKE"/>
    <property type="match status" value="1"/>
</dbReference>
<organism evidence="9 10">
    <name type="scientific">Pinctada imbricata</name>
    <name type="common">Atlantic pearl-oyster</name>
    <name type="synonym">Pinctada martensii</name>
    <dbReference type="NCBI Taxonomy" id="66713"/>
    <lineage>
        <taxon>Eukaryota</taxon>
        <taxon>Metazoa</taxon>
        <taxon>Spiralia</taxon>
        <taxon>Lophotrochozoa</taxon>
        <taxon>Mollusca</taxon>
        <taxon>Bivalvia</taxon>
        <taxon>Autobranchia</taxon>
        <taxon>Pteriomorphia</taxon>
        <taxon>Pterioida</taxon>
        <taxon>Pterioidea</taxon>
        <taxon>Pteriidae</taxon>
        <taxon>Pinctada</taxon>
    </lineage>
</organism>
<dbReference type="Pfam" id="PF17917">
    <property type="entry name" value="RT_RNaseH"/>
    <property type="match status" value="1"/>
</dbReference>
<dbReference type="FunFam" id="3.30.70.270:FF:000020">
    <property type="entry name" value="Transposon Tf2-6 polyprotein-like Protein"/>
    <property type="match status" value="1"/>
</dbReference>
<dbReference type="GO" id="GO:0004519">
    <property type="term" value="F:endonuclease activity"/>
    <property type="evidence" value="ECO:0007669"/>
    <property type="project" value="UniProtKB-KW"/>
</dbReference>
<dbReference type="SUPFAM" id="SSF53098">
    <property type="entry name" value="Ribonuclease H-like"/>
    <property type="match status" value="1"/>
</dbReference>
<dbReference type="Proteomes" id="UP001186944">
    <property type="component" value="Unassembled WGS sequence"/>
</dbReference>
<dbReference type="GO" id="GO:0003964">
    <property type="term" value="F:RNA-directed DNA polymerase activity"/>
    <property type="evidence" value="ECO:0007669"/>
    <property type="project" value="UniProtKB-KW"/>
</dbReference>
<evidence type="ECO:0000256" key="6">
    <source>
        <dbReference type="ARBA" id="ARBA00022918"/>
    </source>
</evidence>
<dbReference type="InterPro" id="IPR041373">
    <property type="entry name" value="RT_RNaseH"/>
</dbReference>
<dbReference type="PANTHER" id="PTHR37984">
    <property type="entry name" value="PROTEIN CBG26694"/>
    <property type="match status" value="1"/>
</dbReference>
<dbReference type="FunFam" id="3.30.70.270:FF:000003">
    <property type="entry name" value="Transposon Ty3-G Gag-Pol polyprotein"/>
    <property type="match status" value="1"/>
</dbReference>
<keyword evidence="1" id="KW-0808">Transferase</keyword>
<dbReference type="PROSITE" id="PS50994">
    <property type="entry name" value="INTEGRASE"/>
    <property type="match status" value="1"/>
</dbReference>
<dbReference type="InterPro" id="IPR043502">
    <property type="entry name" value="DNA/RNA_pol_sf"/>
</dbReference>
<keyword evidence="3" id="KW-0540">Nuclease</keyword>
<keyword evidence="5" id="KW-0378">Hydrolase</keyword>
<evidence type="ECO:0000259" key="8">
    <source>
        <dbReference type="PROSITE" id="PS50994"/>
    </source>
</evidence>
<dbReference type="Gene3D" id="1.10.340.70">
    <property type="match status" value="1"/>
</dbReference>
<dbReference type="InterPro" id="IPR036397">
    <property type="entry name" value="RNaseH_sf"/>
</dbReference>
<dbReference type="FunFam" id="1.10.340.70:FF:000001">
    <property type="entry name" value="Retrovirus-related Pol polyprotein from transposon gypsy-like Protein"/>
    <property type="match status" value="1"/>
</dbReference>
<keyword evidence="6" id="KW-0695">RNA-directed DNA polymerase</keyword>
<evidence type="ECO:0000256" key="4">
    <source>
        <dbReference type="ARBA" id="ARBA00022759"/>
    </source>
</evidence>
<keyword evidence="10" id="KW-1185">Reference proteome</keyword>
<sequence>MSFGLCNAPATFTRVMNLVLNGLHWRTVLAFLDDVLCLGKNFEDHLSNLTQVLERFKKHNIKLKPKKCELFKKEVEYLGRTVGRAGMRIGEGFLDTMKQWPVPTCTKDVEKFCGFANYHRSFIKDFAKISLPLYKVTGKKPFNWGEEQQKAFEVLKKALLLSPVLAIPNMEGKFILDTDASDEAIGAELIQVQNGQERCIAYSSMALTSEQKRYCTTRKELLAVIRFTRHFRHYLLGRQFEVRTDHSSLQWLLNFKDLNGQLARWLEELSQYWMTIKHRSGDKHQDADALSRIPHQIKCSAYRHGVDLKDLPCGGCIYCERIHNQWGAFIKEIDEAVPLVGGRTCEHPIREGIKVNQTRTGSSEVLDNSWLGGYSYEAIQQAQSEDQDIKLLLRWLQNKEVPPENELFLSTPAAKNMWLNRELFYLDEKGLLWKKQESQLAQSVLVLPKQYCREALQLCHDIPSAGHQGHDRTLFRCREKYFWYNMASYVKDYVASCSVCNRNKKANRKAKCHMTLYHSGSPMERVHLDFLGPLATTKRGNSYILVMVDQFTKWVECVALPNQTAEETARAAVNGFFSRFGFPFQIFTDRGTNFESKLFQQLCEKLHIHKTRTTSFRPSANGQVERYNRTLMDAVRCFASRKQKEWDEYLPLLSGALRSAVNRNTGFTANMLMLGREVNVPADLIFPGPKKDTADLESFVGDLVQNLEQSHDVAREKLKTSQAHMKRDYDLRLNERSYPVGSAVYVLDSQPTGRCRKLCPIWKGPGVVILENYKLSI</sequence>
<evidence type="ECO:0000259" key="7">
    <source>
        <dbReference type="PROSITE" id="PS50878"/>
    </source>
</evidence>
<evidence type="ECO:0000256" key="1">
    <source>
        <dbReference type="ARBA" id="ARBA00022679"/>
    </source>
</evidence>
<dbReference type="Pfam" id="PF00665">
    <property type="entry name" value="rve"/>
    <property type="match status" value="1"/>
</dbReference>
<dbReference type="GO" id="GO:0003676">
    <property type="term" value="F:nucleic acid binding"/>
    <property type="evidence" value="ECO:0007669"/>
    <property type="project" value="InterPro"/>
</dbReference>
<gene>
    <name evidence="9" type="ORF">FSP39_001380</name>
</gene>
<feature type="domain" description="Reverse transcriptase" evidence="7">
    <location>
        <begin position="1"/>
        <end position="82"/>
    </location>
</feature>
<dbReference type="Gene3D" id="3.30.420.10">
    <property type="entry name" value="Ribonuclease H-like superfamily/Ribonuclease H"/>
    <property type="match status" value="1"/>
</dbReference>
<dbReference type="InterPro" id="IPR043128">
    <property type="entry name" value="Rev_trsase/Diguanyl_cyclase"/>
</dbReference>
<accession>A0AA89BN89</accession>
<dbReference type="Pfam" id="PF00078">
    <property type="entry name" value="RVT_1"/>
    <property type="match status" value="1"/>
</dbReference>
<evidence type="ECO:0000256" key="5">
    <source>
        <dbReference type="ARBA" id="ARBA00022801"/>
    </source>
</evidence>
<evidence type="ECO:0000313" key="10">
    <source>
        <dbReference type="Proteomes" id="UP001186944"/>
    </source>
</evidence>
<dbReference type="InterPro" id="IPR041588">
    <property type="entry name" value="Integrase_H2C2"/>
</dbReference>
<dbReference type="Pfam" id="PF17921">
    <property type="entry name" value="Integrase_H2C2"/>
    <property type="match status" value="1"/>
</dbReference>
<dbReference type="InterPro" id="IPR050951">
    <property type="entry name" value="Retrovirus_Pol_polyprotein"/>
</dbReference>
<evidence type="ECO:0000256" key="3">
    <source>
        <dbReference type="ARBA" id="ARBA00022722"/>
    </source>
</evidence>
<dbReference type="Gene3D" id="3.10.20.370">
    <property type="match status" value="1"/>
</dbReference>
<name>A0AA89BN89_PINIB</name>
<keyword evidence="4" id="KW-0255">Endonuclease</keyword>
<dbReference type="CDD" id="cd09274">
    <property type="entry name" value="RNase_HI_RT_Ty3"/>
    <property type="match status" value="1"/>
</dbReference>
<protein>
    <submittedName>
        <fullName evidence="9">Uncharacterized protein</fullName>
    </submittedName>
</protein>
<dbReference type="FunFam" id="3.30.420.10:FF:000032">
    <property type="entry name" value="Retrovirus-related Pol polyprotein from transposon 297-like Protein"/>
    <property type="match status" value="1"/>
</dbReference>
<keyword evidence="2" id="KW-0548">Nucleotidyltransferase</keyword>
<dbReference type="GO" id="GO:0015074">
    <property type="term" value="P:DNA integration"/>
    <property type="evidence" value="ECO:0007669"/>
    <property type="project" value="InterPro"/>
</dbReference>
<dbReference type="CDD" id="cd01647">
    <property type="entry name" value="RT_LTR"/>
    <property type="match status" value="1"/>
</dbReference>
<dbReference type="GO" id="GO:0016787">
    <property type="term" value="F:hydrolase activity"/>
    <property type="evidence" value="ECO:0007669"/>
    <property type="project" value="UniProtKB-KW"/>
</dbReference>
<reference evidence="9" key="1">
    <citation type="submission" date="2019-08" db="EMBL/GenBank/DDBJ databases">
        <title>The improved chromosome-level genome for the pearl oyster Pinctada fucata martensii using PacBio sequencing and Hi-C.</title>
        <authorList>
            <person name="Zheng Z."/>
        </authorList>
    </citation>
    <scope>NUCLEOTIDE SEQUENCE</scope>
    <source>
        <strain evidence="9">ZZ-2019</strain>
        <tissue evidence="9">Adductor muscle</tissue>
    </source>
</reference>
<dbReference type="InterPro" id="IPR000477">
    <property type="entry name" value="RT_dom"/>
</dbReference>
<dbReference type="InterPro" id="IPR012337">
    <property type="entry name" value="RNaseH-like_sf"/>
</dbReference>
<dbReference type="Gene3D" id="3.30.70.270">
    <property type="match status" value="2"/>
</dbReference>
<evidence type="ECO:0000256" key="2">
    <source>
        <dbReference type="ARBA" id="ARBA00022695"/>
    </source>
</evidence>